<organism evidence="7 8">
    <name type="scientific">Acetobacter suratthaniensis</name>
    <dbReference type="NCBI Taxonomy" id="1502841"/>
    <lineage>
        <taxon>Bacteria</taxon>
        <taxon>Pseudomonadati</taxon>
        <taxon>Pseudomonadota</taxon>
        <taxon>Alphaproteobacteria</taxon>
        <taxon>Acetobacterales</taxon>
        <taxon>Acetobacteraceae</taxon>
        <taxon>Acetobacter</taxon>
    </lineage>
</organism>
<dbReference type="Gene3D" id="3.40.50.300">
    <property type="entry name" value="P-loop containing nucleotide triphosphate hydrolases"/>
    <property type="match status" value="2"/>
</dbReference>
<dbReference type="InterPro" id="IPR050611">
    <property type="entry name" value="ABCF"/>
</dbReference>
<evidence type="ECO:0000256" key="4">
    <source>
        <dbReference type="SAM" id="Coils"/>
    </source>
</evidence>
<evidence type="ECO:0000256" key="2">
    <source>
        <dbReference type="ARBA" id="ARBA00022741"/>
    </source>
</evidence>
<evidence type="ECO:0000259" key="6">
    <source>
        <dbReference type="PROSITE" id="PS50893"/>
    </source>
</evidence>
<dbReference type="InterPro" id="IPR003593">
    <property type="entry name" value="AAA+_ATPase"/>
</dbReference>
<evidence type="ECO:0000256" key="3">
    <source>
        <dbReference type="ARBA" id="ARBA00022840"/>
    </source>
</evidence>
<dbReference type="PANTHER" id="PTHR19211:SF14">
    <property type="entry name" value="ATP-BINDING CASSETTE SUB-FAMILY F MEMBER 1"/>
    <property type="match status" value="1"/>
</dbReference>
<feature type="coiled-coil region" evidence="4">
    <location>
        <begin position="566"/>
        <end position="621"/>
    </location>
</feature>
<dbReference type="RefSeq" id="WP_207853705.1">
    <property type="nucleotide sequence ID" value="NZ_JAFVMG010000003.1"/>
</dbReference>
<dbReference type="PANTHER" id="PTHR19211">
    <property type="entry name" value="ATP-BINDING TRANSPORT PROTEIN-RELATED"/>
    <property type="match status" value="1"/>
</dbReference>
<proteinExistence type="predicted"/>
<reference evidence="7 8" key="1">
    <citation type="submission" date="2021-03" db="EMBL/GenBank/DDBJ databases">
        <title>The complete genome sequence of Acetobacter suratthaniensis TBRC 1719.</title>
        <authorList>
            <person name="Charoenyingcharoen P."/>
            <person name="Yukphan P."/>
        </authorList>
    </citation>
    <scope>NUCLEOTIDE SEQUENCE [LARGE SCALE GENOMIC DNA]</scope>
    <source>
        <strain evidence="7 8">TBRC 1719</strain>
    </source>
</reference>
<dbReference type="Pfam" id="PF12848">
    <property type="entry name" value="ABC_tran_Xtn"/>
    <property type="match status" value="1"/>
</dbReference>
<dbReference type="SMART" id="SM00382">
    <property type="entry name" value="AAA"/>
    <property type="match status" value="2"/>
</dbReference>
<feature type="domain" description="ABC transporter" evidence="6">
    <location>
        <begin position="309"/>
        <end position="526"/>
    </location>
</feature>
<dbReference type="CDD" id="cd03221">
    <property type="entry name" value="ABCF_EF-3"/>
    <property type="match status" value="2"/>
</dbReference>
<evidence type="ECO:0000256" key="5">
    <source>
        <dbReference type="SAM" id="MobiDB-lite"/>
    </source>
</evidence>
<dbReference type="InterPro" id="IPR032781">
    <property type="entry name" value="ABC_tran_Xtn"/>
</dbReference>
<keyword evidence="2" id="KW-0547">Nucleotide-binding</keyword>
<dbReference type="InterPro" id="IPR032524">
    <property type="entry name" value="ABC_tran_C"/>
</dbReference>
<keyword evidence="1" id="KW-0677">Repeat</keyword>
<feature type="domain" description="ABC transporter" evidence="6">
    <location>
        <begin position="4"/>
        <end position="245"/>
    </location>
</feature>
<dbReference type="PROSITE" id="PS00211">
    <property type="entry name" value="ABC_TRANSPORTER_1"/>
    <property type="match status" value="2"/>
</dbReference>
<keyword evidence="8" id="KW-1185">Reference proteome</keyword>
<evidence type="ECO:0000313" key="8">
    <source>
        <dbReference type="Proteomes" id="UP000664399"/>
    </source>
</evidence>
<accession>A0ABS3LK10</accession>
<evidence type="ECO:0000313" key="7">
    <source>
        <dbReference type="EMBL" id="MBO1327941.1"/>
    </source>
</evidence>
<dbReference type="Gene3D" id="1.10.287.380">
    <property type="entry name" value="Valyl-tRNA synthetase, C-terminal domain"/>
    <property type="match status" value="1"/>
</dbReference>
<dbReference type="InterPro" id="IPR037118">
    <property type="entry name" value="Val-tRNA_synth_C_sf"/>
</dbReference>
<protein>
    <submittedName>
        <fullName evidence="7">ATP-binding cassette domain-containing protein</fullName>
    </submittedName>
</protein>
<dbReference type="GO" id="GO:0005524">
    <property type="term" value="F:ATP binding"/>
    <property type="evidence" value="ECO:0007669"/>
    <property type="project" value="UniProtKB-KW"/>
</dbReference>
<feature type="compositionally biased region" description="Basic and acidic residues" evidence="5">
    <location>
        <begin position="544"/>
        <end position="557"/>
    </location>
</feature>
<keyword evidence="4" id="KW-0175">Coiled coil</keyword>
<dbReference type="InterPro" id="IPR017871">
    <property type="entry name" value="ABC_transporter-like_CS"/>
</dbReference>
<name>A0ABS3LK10_9PROT</name>
<sequence length="638" mass="69745">MSLLVISELSLRMAGRLLLDNASLSVEPGRKIGLVGRNGAGKSTLLAAIAGDITPDGGEIRLSARARMARVKQEAPADLGSLLQTVLAGDEERTALLAEAEHATDPQRIAEIHERLRAIQADSAPARAASVLAGLGFDTEAQARPVSDFSGGWRMRVSLATALFLEPDLLLLDEPTNHLDLEATLWLEDWLRRFAGAALIVSHDRGLLDSCVDAIAHLDKGKLSLTPGGYENFVRIRTEQALQQARQAEKIATQRAHMQSFVDRFRAKATKARQAQARLKALEKLPVIESVVEDTPTRFAFPEPEGLPPPIINMSRASVGYEGRPILSGLSLRLDMEDRIALLGANGNGKSTLVKLLAGRLEPISGTVERNPRLKVGYFAQHQAEELRLDENPVDHMSRALPKATPPAVRAQLARFGLDVDRAETPVRDLSGGEKARLLLALATRDAPQLLLLDEPTNHLDLDARDALIRALSAFEGAVVLISHDPHLVELVADRLWLVADGKVTPFDGDMAEYRTWLAERARAANKGRATQRTDTDSAATQTNRKDDRRERAEARKAQAPLRKIIKDAETKLAKLEDERAKLESALADPGLYAEGKAAEVTKLNTRLAALQREQDETEERWLSAQTEMEEAANTPEG</sequence>
<dbReference type="Proteomes" id="UP000664399">
    <property type="component" value="Unassembled WGS sequence"/>
</dbReference>
<dbReference type="Pfam" id="PF00005">
    <property type="entry name" value="ABC_tran"/>
    <property type="match status" value="2"/>
</dbReference>
<feature type="region of interest" description="Disordered" evidence="5">
    <location>
        <begin position="525"/>
        <end position="559"/>
    </location>
</feature>
<dbReference type="SUPFAM" id="SSF52540">
    <property type="entry name" value="P-loop containing nucleoside triphosphate hydrolases"/>
    <property type="match status" value="2"/>
</dbReference>
<gene>
    <name evidence="7" type="ORF">J2D75_05550</name>
</gene>
<dbReference type="InterPro" id="IPR003439">
    <property type="entry name" value="ABC_transporter-like_ATP-bd"/>
</dbReference>
<dbReference type="EMBL" id="JAFVMG010000003">
    <property type="protein sequence ID" value="MBO1327941.1"/>
    <property type="molecule type" value="Genomic_DNA"/>
</dbReference>
<dbReference type="Pfam" id="PF16326">
    <property type="entry name" value="ABC_tran_CTD"/>
    <property type="match status" value="1"/>
</dbReference>
<comment type="caution">
    <text evidence="7">The sequence shown here is derived from an EMBL/GenBank/DDBJ whole genome shotgun (WGS) entry which is preliminary data.</text>
</comment>
<keyword evidence="3 7" id="KW-0067">ATP-binding</keyword>
<dbReference type="PROSITE" id="PS50893">
    <property type="entry name" value="ABC_TRANSPORTER_2"/>
    <property type="match status" value="2"/>
</dbReference>
<dbReference type="InterPro" id="IPR027417">
    <property type="entry name" value="P-loop_NTPase"/>
</dbReference>
<evidence type="ECO:0000256" key="1">
    <source>
        <dbReference type="ARBA" id="ARBA00022737"/>
    </source>
</evidence>
<feature type="compositionally biased region" description="Polar residues" evidence="5">
    <location>
        <begin position="529"/>
        <end position="543"/>
    </location>
</feature>